<keyword evidence="2" id="KW-1185">Reference proteome</keyword>
<evidence type="ECO:0000313" key="1">
    <source>
        <dbReference type="EMBL" id="ASC73616.1"/>
    </source>
</evidence>
<dbReference type="KEGG" id="hhg:XM38_045870"/>
<evidence type="ECO:0000313" key="2">
    <source>
        <dbReference type="Proteomes" id="UP000191901"/>
    </source>
</evidence>
<sequence>MLRPAGQGQGRILTAKAEAEAEGGLDGRCGGRSYQVEIKGGLP</sequence>
<dbReference type="Proteomes" id="UP000191901">
    <property type="component" value="Chromosome"/>
</dbReference>
<organism evidence="1 2">
    <name type="scientific">Halomicronema hongdechloris C2206</name>
    <dbReference type="NCBI Taxonomy" id="1641165"/>
    <lineage>
        <taxon>Bacteria</taxon>
        <taxon>Bacillati</taxon>
        <taxon>Cyanobacteriota</taxon>
        <taxon>Cyanophyceae</taxon>
        <taxon>Nodosilineales</taxon>
        <taxon>Nodosilineaceae</taxon>
        <taxon>Halomicronema</taxon>
    </lineage>
</organism>
<gene>
    <name evidence="1" type="ORF">XM38_045870</name>
</gene>
<dbReference type="AlphaFoldDB" id="A0A1Z3HTM8"/>
<dbReference type="EMBL" id="CP021983">
    <property type="protein sequence ID" value="ASC73616.1"/>
    <property type="molecule type" value="Genomic_DNA"/>
</dbReference>
<protein>
    <submittedName>
        <fullName evidence="1">Uncharacterized protein</fullName>
    </submittedName>
</protein>
<accession>A0A1Z3HTM8</accession>
<name>A0A1Z3HTM8_9CYAN</name>
<reference evidence="1 2" key="1">
    <citation type="journal article" date="2016" name="Biochim. Biophys. Acta">
        <title>Characterization of red-shifted phycobilisomes isolated from the chlorophyll f-containing cyanobacterium Halomicronema hongdechloris.</title>
        <authorList>
            <person name="Li Y."/>
            <person name="Lin Y."/>
            <person name="Garvey C.J."/>
            <person name="Birch D."/>
            <person name="Corkery R.W."/>
            <person name="Loughlin P.C."/>
            <person name="Scheer H."/>
            <person name="Willows R.D."/>
            <person name="Chen M."/>
        </authorList>
    </citation>
    <scope>NUCLEOTIDE SEQUENCE [LARGE SCALE GENOMIC DNA]</scope>
    <source>
        <strain evidence="1 2">C2206</strain>
    </source>
</reference>
<proteinExistence type="predicted"/>